<dbReference type="OrthoDB" id="10250354at2759"/>
<dbReference type="RefSeq" id="XP_019015077.1">
    <property type="nucleotide sequence ID" value="XM_019152939.1"/>
</dbReference>
<proteinExistence type="predicted"/>
<dbReference type="InterPro" id="IPR018253">
    <property type="entry name" value="DnaJ_domain_CS"/>
</dbReference>
<evidence type="ECO:0000256" key="1">
    <source>
        <dbReference type="ARBA" id="ARBA00023186"/>
    </source>
</evidence>
<protein>
    <recommendedName>
        <fullName evidence="2">J domain-containing protein</fullName>
    </recommendedName>
</protein>
<dbReference type="InterPro" id="IPR001623">
    <property type="entry name" value="DnaJ_domain"/>
</dbReference>
<dbReference type="SMART" id="SM00271">
    <property type="entry name" value="DnaJ"/>
    <property type="match status" value="1"/>
</dbReference>
<dbReference type="EMBL" id="CP144519">
    <property type="protein sequence ID" value="WWC66262.1"/>
    <property type="molecule type" value="Genomic_DNA"/>
</dbReference>
<dbReference type="KEGG" id="kpin:30169534"/>
<dbReference type="PROSITE" id="PS00636">
    <property type="entry name" value="DNAJ_1"/>
    <property type="match status" value="1"/>
</dbReference>
<dbReference type="PANTHER" id="PTHR44360:SF1">
    <property type="entry name" value="DNAJ HOMOLOG SUBFAMILY B MEMBER 9"/>
    <property type="match status" value="1"/>
</dbReference>
<dbReference type="GO" id="GO:0051087">
    <property type="term" value="F:protein-folding chaperone binding"/>
    <property type="evidence" value="ECO:0007669"/>
    <property type="project" value="TreeGrafter"/>
</dbReference>
<dbReference type="EMBL" id="KI894007">
    <property type="protein sequence ID" value="OCF53858.1"/>
    <property type="molecule type" value="Genomic_DNA"/>
</dbReference>
<dbReference type="Pfam" id="PF00226">
    <property type="entry name" value="DnaJ"/>
    <property type="match status" value="1"/>
</dbReference>
<dbReference type="CDD" id="cd06257">
    <property type="entry name" value="DnaJ"/>
    <property type="match status" value="1"/>
</dbReference>
<reference evidence="4" key="4">
    <citation type="submission" date="2024-02" db="EMBL/GenBank/DDBJ databases">
        <title>Comparative genomics of Cryptococcus and Kwoniella reveals pathogenesis evolution and contrasting modes of karyotype evolution via chromosome fusion or intercentromeric recombination.</title>
        <authorList>
            <person name="Coelho M.A."/>
            <person name="David-Palma M."/>
            <person name="Shea T."/>
            <person name="Bowers K."/>
            <person name="McGinley-Smith S."/>
            <person name="Mohammad A.W."/>
            <person name="Gnirke A."/>
            <person name="Yurkov A.M."/>
            <person name="Nowrousian M."/>
            <person name="Sun S."/>
            <person name="Cuomo C.A."/>
            <person name="Heitman J."/>
        </authorList>
    </citation>
    <scope>NUCLEOTIDE SEQUENCE</scope>
    <source>
        <strain evidence="4">CBS 10737</strain>
    </source>
</reference>
<dbReference type="STRING" id="1296096.A0A1B9IDS1"/>
<feature type="domain" description="J" evidence="2">
    <location>
        <begin position="75"/>
        <end position="138"/>
    </location>
</feature>
<accession>A0A1B9IDS1</accession>
<dbReference type="GO" id="GO:0005783">
    <property type="term" value="C:endoplasmic reticulum"/>
    <property type="evidence" value="ECO:0007669"/>
    <property type="project" value="TreeGrafter"/>
</dbReference>
<dbReference type="PANTHER" id="PTHR44360">
    <property type="entry name" value="DNAJ HOMOLOG SUBFAMILY B MEMBER 9"/>
    <property type="match status" value="1"/>
</dbReference>
<dbReference type="GeneID" id="30169534"/>
<dbReference type="Proteomes" id="UP000094020">
    <property type="component" value="Chromosome 1"/>
</dbReference>
<reference evidence="3" key="3">
    <citation type="submission" date="2016-07" db="EMBL/GenBank/DDBJ databases">
        <title>Evolution of pathogenesis and genome organization in the Tremellales.</title>
        <authorList>
            <person name="Cuomo C."/>
            <person name="Litvintseva A."/>
            <person name="Heitman J."/>
            <person name="Chen Y."/>
            <person name="Sun S."/>
            <person name="Springer D."/>
            <person name="Dromer F."/>
            <person name="Young S."/>
            <person name="Zeng Q."/>
            <person name="Chapman S."/>
            <person name="Gujja S."/>
            <person name="Saif S."/>
            <person name="Birren B."/>
        </authorList>
    </citation>
    <scope>NUCLEOTIDE SEQUENCE</scope>
    <source>
        <strain evidence="3">CBS 10737</strain>
    </source>
</reference>
<reference evidence="3" key="1">
    <citation type="submission" date="2013-07" db="EMBL/GenBank/DDBJ databases">
        <title>The Genome Sequence of Cryptococcus pinus CBS10737.</title>
        <authorList>
            <consortium name="The Broad Institute Genome Sequencing Platform"/>
            <person name="Cuomo C."/>
            <person name="Litvintseva A."/>
            <person name="Chen Y."/>
            <person name="Heitman J."/>
            <person name="Sun S."/>
            <person name="Springer D."/>
            <person name="Dromer F."/>
            <person name="Young S.K."/>
            <person name="Zeng Q."/>
            <person name="Gargeya S."/>
            <person name="Fitzgerald M."/>
            <person name="Abouelleil A."/>
            <person name="Alvarado L."/>
            <person name="Berlin A.M."/>
            <person name="Chapman S.B."/>
            <person name="Dewar J."/>
            <person name="Goldberg J."/>
            <person name="Griggs A."/>
            <person name="Gujja S."/>
            <person name="Hansen M."/>
            <person name="Howarth C."/>
            <person name="Imamovic A."/>
            <person name="Larimer J."/>
            <person name="McCowan C."/>
            <person name="Murphy C."/>
            <person name="Pearson M."/>
            <person name="Priest M."/>
            <person name="Roberts A."/>
            <person name="Saif S."/>
            <person name="Shea T."/>
            <person name="Sykes S."/>
            <person name="Wortman J."/>
            <person name="Nusbaum C."/>
            <person name="Birren B."/>
        </authorList>
    </citation>
    <scope>NUCLEOTIDE SEQUENCE [LARGE SCALE GENOMIC DNA]</scope>
    <source>
        <strain evidence="3">CBS 10737</strain>
    </source>
</reference>
<dbReference type="AlphaFoldDB" id="A0A1B9IDS1"/>
<organism evidence="3">
    <name type="scientific">Kwoniella pini CBS 10737</name>
    <dbReference type="NCBI Taxonomy" id="1296096"/>
    <lineage>
        <taxon>Eukaryota</taxon>
        <taxon>Fungi</taxon>
        <taxon>Dikarya</taxon>
        <taxon>Basidiomycota</taxon>
        <taxon>Agaricomycotina</taxon>
        <taxon>Tremellomycetes</taxon>
        <taxon>Tremellales</taxon>
        <taxon>Cryptococcaceae</taxon>
        <taxon>Kwoniella</taxon>
    </lineage>
</organism>
<dbReference type="SUPFAM" id="SSF46565">
    <property type="entry name" value="Chaperone J-domain"/>
    <property type="match status" value="1"/>
</dbReference>
<dbReference type="PRINTS" id="PR00625">
    <property type="entry name" value="JDOMAIN"/>
</dbReference>
<evidence type="ECO:0000313" key="5">
    <source>
        <dbReference type="Proteomes" id="UP000094020"/>
    </source>
</evidence>
<reference evidence="4" key="2">
    <citation type="submission" date="2013-07" db="EMBL/GenBank/DDBJ databases">
        <authorList>
            <consortium name="The Broad Institute Genome Sequencing Platform"/>
            <person name="Cuomo C."/>
            <person name="Litvintseva A."/>
            <person name="Chen Y."/>
            <person name="Heitman J."/>
            <person name="Sun S."/>
            <person name="Springer D."/>
            <person name="Dromer F."/>
            <person name="Young S.K."/>
            <person name="Zeng Q."/>
            <person name="Gargeya S."/>
            <person name="Fitzgerald M."/>
            <person name="Abouelleil A."/>
            <person name="Alvarado L."/>
            <person name="Berlin A.M."/>
            <person name="Chapman S.B."/>
            <person name="Dewar J."/>
            <person name="Goldberg J."/>
            <person name="Griggs A."/>
            <person name="Gujja S."/>
            <person name="Hansen M."/>
            <person name="Howarth C."/>
            <person name="Imamovic A."/>
            <person name="Larimer J."/>
            <person name="McCowan C."/>
            <person name="Murphy C."/>
            <person name="Pearson M."/>
            <person name="Priest M."/>
            <person name="Roberts A."/>
            <person name="Saif S."/>
            <person name="Shea T."/>
            <person name="Sykes S."/>
            <person name="Wortman J."/>
            <person name="Nusbaum C."/>
            <person name="Birren B."/>
        </authorList>
    </citation>
    <scope>NUCLEOTIDE SEQUENCE</scope>
    <source>
        <strain evidence="4">CBS 10737</strain>
    </source>
</reference>
<keyword evidence="1" id="KW-0143">Chaperone</keyword>
<evidence type="ECO:0000313" key="3">
    <source>
        <dbReference type="EMBL" id="OCF53858.1"/>
    </source>
</evidence>
<dbReference type="GO" id="GO:0036503">
    <property type="term" value="P:ERAD pathway"/>
    <property type="evidence" value="ECO:0007669"/>
    <property type="project" value="TreeGrafter"/>
</dbReference>
<evidence type="ECO:0000313" key="4">
    <source>
        <dbReference type="EMBL" id="WWC66262.1"/>
    </source>
</evidence>
<evidence type="ECO:0000259" key="2">
    <source>
        <dbReference type="PROSITE" id="PS50076"/>
    </source>
</evidence>
<dbReference type="PROSITE" id="PS50076">
    <property type="entry name" value="DNAJ_2"/>
    <property type="match status" value="1"/>
</dbReference>
<dbReference type="InterPro" id="IPR036869">
    <property type="entry name" value="J_dom_sf"/>
</dbReference>
<gene>
    <name evidence="3" type="ORF">I206_01165</name>
    <name evidence="4" type="ORF">I206_100163</name>
</gene>
<keyword evidence="5" id="KW-1185">Reference proteome</keyword>
<dbReference type="Gene3D" id="1.10.287.110">
    <property type="entry name" value="DnaJ domain"/>
    <property type="match status" value="1"/>
</dbReference>
<dbReference type="GO" id="GO:0051787">
    <property type="term" value="F:misfolded protein binding"/>
    <property type="evidence" value="ECO:0007669"/>
    <property type="project" value="TreeGrafter"/>
</dbReference>
<sequence>MSSLLTPLLWSFLPAQITHQILPYLSSFLPNVFPTSPRGSPTYLRNYRIAFTGVICTYLAYTLYKGENSQSSTEDYYALLGVSKQVDEDGLKRAYRNLSRLYHPDRAGSGDDSIFILIRRAYETLNDPIKRYAYDRFGPQIIDWKAASIREYIITGLNHSVGFYIISGAIMLALSLLGKAREGSYWRHTLFCLLLLSELHLILSSTSSLPLFSSIPKVIDKIFPILSAPQFIQIAFLHRIFTTISIAINQLTNVWYPSPTKTTDEDWIKVVSMLRQLEMESITSFQSEILPLLSSGNPKNVEILIKNNMEDILVERSISSHPQIRQVYQKAILKPIPRILRTQRSTKIDLDNFEIAKNIPLPLSPPSSPTLSPIRVI</sequence>
<name>A0A1B9IDS1_9TREE</name>
<dbReference type="InterPro" id="IPR051948">
    <property type="entry name" value="Hsp70_co-chaperone_J-domain"/>
</dbReference>